<keyword evidence="1" id="KW-0812">Transmembrane</keyword>
<organism evidence="2 5">
    <name type="scientific">Leptospira adleri</name>
    <dbReference type="NCBI Taxonomy" id="2023186"/>
    <lineage>
        <taxon>Bacteria</taxon>
        <taxon>Pseudomonadati</taxon>
        <taxon>Spirochaetota</taxon>
        <taxon>Spirochaetia</taxon>
        <taxon>Leptospirales</taxon>
        <taxon>Leptospiraceae</taxon>
        <taxon>Leptospira</taxon>
    </lineage>
</organism>
<keyword evidence="1" id="KW-1133">Transmembrane helix</keyword>
<dbReference type="InterPro" id="IPR058093">
    <property type="entry name" value="LA_2272-like"/>
</dbReference>
<proteinExistence type="predicted"/>
<evidence type="ECO:0008006" key="6">
    <source>
        <dbReference type="Google" id="ProtNLM"/>
    </source>
</evidence>
<evidence type="ECO:0000256" key="1">
    <source>
        <dbReference type="SAM" id="Phobius"/>
    </source>
</evidence>
<protein>
    <recommendedName>
        <fullName evidence="6">Lipoprotein</fullName>
    </recommendedName>
</protein>
<dbReference type="EMBL" id="NPDU01000119">
    <property type="protein sequence ID" value="PJZ59548.1"/>
    <property type="molecule type" value="Genomic_DNA"/>
</dbReference>
<dbReference type="AlphaFoldDB" id="A0A2M9YMG7"/>
<dbReference type="NCBIfam" id="NF047435">
    <property type="entry name" value="LA_2272_fam_lipo"/>
    <property type="match status" value="1"/>
</dbReference>
<evidence type="ECO:0000313" key="2">
    <source>
        <dbReference type="EMBL" id="PJZ52640.1"/>
    </source>
</evidence>
<evidence type="ECO:0000313" key="5">
    <source>
        <dbReference type="Proteomes" id="UP000232188"/>
    </source>
</evidence>
<feature type="transmembrane region" description="Helical" evidence="1">
    <location>
        <begin position="21"/>
        <end position="41"/>
    </location>
</feature>
<sequence>MYPLKQKQTSAVKSGFTQIHYRFLIWIGFISFLSACAVGGIERNNPIIKIPKKSDVEILRINLIHGRAEYLFGLNVGISNEVRSNLTGIQIGILNKANNGTIPIQIGVYNRLDGVGYAIRMGVMNSGGRFSMLNPEKNMPIYLLGGFTIGALNVESDGGFNIGIANIFSGGVNVGLFNLFVQGINIGFFNDAFGTSLNIGILNYCEFGPLPVMILANYCFLSRD</sequence>
<dbReference type="Proteomes" id="UP000232149">
    <property type="component" value="Unassembled WGS sequence"/>
</dbReference>
<dbReference type="NCBIfam" id="NF047436">
    <property type="entry name" value="LA_2272_repeat"/>
    <property type="match status" value="1"/>
</dbReference>
<dbReference type="Proteomes" id="UP000232188">
    <property type="component" value="Unassembled WGS sequence"/>
</dbReference>
<evidence type="ECO:0000313" key="3">
    <source>
        <dbReference type="EMBL" id="PJZ59548.1"/>
    </source>
</evidence>
<keyword evidence="4" id="KW-1185">Reference proteome</keyword>
<reference evidence="4 5" key="1">
    <citation type="submission" date="2017-07" db="EMBL/GenBank/DDBJ databases">
        <title>Leptospira spp. isolated from tropical soils.</title>
        <authorList>
            <person name="Thibeaux R."/>
            <person name="Iraola G."/>
            <person name="Ferres I."/>
            <person name="Bierque E."/>
            <person name="Girault D."/>
            <person name="Soupe-Gilbert M.-E."/>
            <person name="Picardeau M."/>
            <person name="Goarant C."/>
        </authorList>
    </citation>
    <scope>NUCLEOTIDE SEQUENCE [LARGE SCALE GENOMIC DNA]</scope>
    <source>
        <strain evidence="2 5">FH2-B-C1</strain>
        <strain evidence="3 4">FH2-B-D1</strain>
    </source>
</reference>
<comment type="caution">
    <text evidence="2">The sequence shown here is derived from an EMBL/GenBank/DDBJ whole genome shotgun (WGS) entry which is preliminary data.</text>
</comment>
<name>A0A2M9YMG7_9LEPT</name>
<keyword evidence="1" id="KW-0472">Membrane</keyword>
<dbReference type="EMBL" id="NPDV01000012">
    <property type="protein sequence ID" value="PJZ52640.1"/>
    <property type="molecule type" value="Genomic_DNA"/>
</dbReference>
<accession>A0A2M9YMG7</accession>
<evidence type="ECO:0000313" key="4">
    <source>
        <dbReference type="Proteomes" id="UP000232149"/>
    </source>
</evidence>
<gene>
    <name evidence="3" type="ORF">CH376_23170</name>
    <name evidence="2" type="ORF">CH380_14405</name>
</gene>